<organism evidence="1 2">
    <name type="scientific">Cystobacter ferrugineus</name>
    <dbReference type="NCBI Taxonomy" id="83449"/>
    <lineage>
        <taxon>Bacteria</taxon>
        <taxon>Pseudomonadati</taxon>
        <taxon>Myxococcota</taxon>
        <taxon>Myxococcia</taxon>
        <taxon>Myxococcales</taxon>
        <taxon>Cystobacterineae</taxon>
        <taxon>Archangiaceae</taxon>
        <taxon>Cystobacter</taxon>
    </lineage>
</organism>
<accession>A0A1L9AWS3</accession>
<comment type="caution">
    <text evidence="1">The sequence shown here is derived from an EMBL/GenBank/DDBJ whole genome shotgun (WGS) entry which is preliminary data.</text>
</comment>
<name>A0A1L9AWS3_9BACT</name>
<dbReference type="Proteomes" id="UP000182229">
    <property type="component" value="Unassembled WGS sequence"/>
</dbReference>
<keyword evidence="2" id="KW-1185">Reference proteome</keyword>
<reference evidence="2" key="1">
    <citation type="submission" date="2016-11" db="EMBL/GenBank/DDBJ databases">
        <authorList>
            <person name="Shukria A."/>
            <person name="Stevens D.C."/>
        </authorList>
    </citation>
    <scope>NUCLEOTIDE SEQUENCE [LARGE SCALE GENOMIC DNA]</scope>
    <source>
        <strain evidence="2">Cbfe23</strain>
    </source>
</reference>
<reference evidence="1 2" key="2">
    <citation type="submission" date="2016-12" db="EMBL/GenBank/DDBJ databases">
        <title>Draft Genome Sequence of Cystobacter ferrugineus Strain Cbfe23.</title>
        <authorList>
            <person name="Akbar S."/>
            <person name="Dowd S.E."/>
            <person name="Stevens D.C."/>
        </authorList>
    </citation>
    <scope>NUCLEOTIDE SEQUENCE [LARGE SCALE GENOMIC DNA]</scope>
    <source>
        <strain evidence="1 2">Cbfe23</strain>
    </source>
</reference>
<evidence type="ECO:0000313" key="2">
    <source>
        <dbReference type="Proteomes" id="UP000182229"/>
    </source>
</evidence>
<proteinExistence type="predicted"/>
<evidence type="ECO:0000313" key="1">
    <source>
        <dbReference type="EMBL" id="OJH34468.1"/>
    </source>
</evidence>
<dbReference type="AlphaFoldDB" id="A0A1L9AWS3"/>
<protein>
    <submittedName>
        <fullName evidence="1">Uncharacterized protein</fullName>
    </submittedName>
</protein>
<sequence length="90" mass="9207">MTGGATLAAAGGVVLVCLTVTVALNGTESPIADRFYGTHFGDALGWMQGRYAARDAGSSMAIELHVSIHRSADGEVCAGVNSTHKQDTKG</sequence>
<gene>
    <name evidence="1" type="ORF">BON30_43915</name>
</gene>
<dbReference type="EMBL" id="MPIN01000019">
    <property type="protein sequence ID" value="OJH34468.1"/>
    <property type="molecule type" value="Genomic_DNA"/>
</dbReference>